<evidence type="ECO:0000313" key="2">
    <source>
        <dbReference type="Proteomes" id="UP000466831"/>
    </source>
</evidence>
<keyword evidence="2" id="KW-1185">Reference proteome</keyword>
<dbReference type="EMBL" id="AP022584">
    <property type="protein sequence ID" value="BBY12256.1"/>
    <property type="molecule type" value="Genomic_DNA"/>
</dbReference>
<gene>
    <name evidence="1" type="ORF">MMARJ_29960</name>
</gene>
<name>A0ABN5ZY14_9MYCO</name>
<proteinExistence type="predicted"/>
<evidence type="ECO:0000313" key="1">
    <source>
        <dbReference type="EMBL" id="BBY12256.1"/>
    </source>
</evidence>
<dbReference type="Proteomes" id="UP000466831">
    <property type="component" value="Chromosome"/>
</dbReference>
<reference evidence="1 2" key="1">
    <citation type="journal article" date="2019" name="Emerg. Microbes Infect.">
        <title>Comprehensive subspecies identification of 175 nontuberculous mycobacteria species based on 7547 genomic profiles.</title>
        <authorList>
            <person name="Matsumoto Y."/>
            <person name="Kinjo T."/>
            <person name="Motooka D."/>
            <person name="Nabeya D."/>
            <person name="Jung N."/>
            <person name="Uechi K."/>
            <person name="Horii T."/>
            <person name="Iida T."/>
            <person name="Fujita J."/>
            <person name="Nakamura S."/>
        </authorList>
    </citation>
    <scope>NUCLEOTIDE SEQUENCE [LARGE SCALE GENOMIC DNA]</scope>
    <source>
        <strain evidence="1 2">JCM 17324</strain>
    </source>
</reference>
<accession>A0ABN5ZY14</accession>
<organism evidence="1 2">
    <name type="scientific">Mycobacterium marseillense</name>
    <dbReference type="NCBI Taxonomy" id="701042"/>
    <lineage>
        <taxon>Bacteria</taxon>
        <taxon>Bacillati</taxon>
        <taxon>Actinomycetota</taxon>
        <taxon>Actinomycetes</taxon>
        <taxon>Mycobacteriales</taxon>
        <taxon>Mycobacteriaceae</taxon>
        <taxon>Mycobacterium</taxon>
        <taxon>Mycobacterium avium complex (MAC)</taxon>
    </lineage>
</organism>
<sequence length="286" mass="32048">MLPRRGHDLVQSFYMERLPYIDEHAITIEANRADTWSALLRVMCRDPHDATTAPVGFVLDEARAPVRFALKGRHWFAIYQWVFELDELDGAHTRLRAATWAAFPGIHGKAYRTLVIGTGAHRVVVRSTLKRVASSALSGPARSGDAADYVDVFEVPIAVGDARTAEQTFRDALGDTPGALGKLVFWVHRHVLRLRLGPARSPQHLIGWTVVRSDPDELMLATCGPLMRGELTLRRQDDQRAVLTTRLHYRQKRAARTIWALVGPLHRILAPRLMQRGAARGLVPAR</sequence>
<protein>
    <recommendedName>
        <fullName evidence="3">DUF2867 domain-containing protein</fullName>
    </recommendedName>
</protein>
<evidence type="ECO:0008006" key="3">
    <source>
        <dbReference type="Google" id="ProtNLM"/>
    </source>
</evidence>